<keyword evidence="1" id="KW-1133">Transmembrane helix</keyword>
<gene>
    <name evidence="2" type="ORF">J2787_003663</name>
</gene>
<feature type="transmembrane region" description="Helical" evidence="1">
    <location>
        <begin position="22"/>
        <end position="46"/>
    </location>
</feature>
<keyword evidence="1" id="KW-0472">Membrane</keyword>
<feature type="transmembrane region" description="Helical" evidence="1">
    <location>
        <begin position="208"/>
        <end position="227"/>
    </location>
</feature>
<evidence type="ECO:0000313" key="3">
    <source>
        <dbReference type="Proteomes" id="UP001184861"/>
    </source>
</evidence>
<feature type="transmembrane region" description="Helical" evidence="1">
    <location>
        <begin position="52"/>
        <end position="72"/>
    </location>
</feature>
<evidence type="ECO:0000256" key="1">
    <source>
        <dbReference type="SAM" id="Phobius"/>
    </source>
</evidence>
<dbReference type="Proteomes" id="UP001184861">
    <property type="component" value="Unassembled WGS sequence"/>
</dbReference>
<organism evidence="2 3">
    <name type="scientific">Chryseobacterium rhizosphaerae</name>
    <dbReference type="NCBI Taxonomy" id="395937"/>
    <lineage>
        <taxon>Bacteria</taxon>
        <taxon>Pseudomonadati</taxon>
        <taxon>Bacteroidota</taxon>
        <taxon>Flavobacteriia</taxon>
        <taxon>Flavobacteriales</taxon>
        <taxon>Weeksellaceae</taxon>
        <taxon>Chryseobacterium group</taxon>
        <taxon>Chryseobacterium</taxon>
    </lineage>
</organism>
<name>A0AAE4C555_9FLAO</name>
<dbReference type="EMBL" id="JAVDQY010000004">
    <property type="protein sequence ID" value="MDR6528244.1"/>
    <property type="molecule type" value="Genomic_DNA"/>
</dbReference>
<reference evidence="2" key="1">
    <citation type="submission" date="2023-07" db="EMBL/GenBank/DDBJ databases">
        <title>Sorghum-associated microbial communities from plants grown in Nebraska, USA.</title>
        <authorList>
            <person name="Schachtman D."/>
        </authorList>
    </citation>
    <scope>NUCLEOTIDE SEQUENCE</scope>
    <source>
        <strain evidence="2">DS2360</strain>
    </source>
</reference>
<protein>
    <submittedName>
        <fullName evidence="2">Uncharacterized protein</fullName>
    </submittedName>
</protein>
<comment type="caution">
    <text evidence="2">The sequence shown here is derived from an EMBL/GenBank/DDBJ whole genome shotgun (WGS) entry which is preliminary data.</text>
</comment>
<dbReference type="AlphaFoldDB" id="A0AAE4C555"/>
<evidence type="ECO:0000313" key="2">
    <source>
        <dbReference type="EMBL" id="MDR6528244.1"/>
    </source>
</evidence>
<proteinExistence type="predicted"/>
<sequence>MQEDIMKEFPPLISKPSWFMTWLTRIFGVLILLIVFLAILALPAILCNHVMVLVAVGILYYPVVAFLLYRFLRYQKKIRKREVKKIVVDDKGVHYERFDGSVDEVLYANLEKYCFSDEYDVGLSPRNKQYMLQVNDRGYVVDVDFEGMDAGYTYYIKNLKALRRRYLQGIAHFRPDLRINPWIYSVYSINPVDFTFDRKEYWTSMLKVGGVLMLVCLVSGFVLYKLAT</sequence>
<accession>A0AAE4C555</accession>
<keyword evidence="1" id="KW-0812">Transmembrane</keyword>